<feature type="domain" description="HTH cro/C1-type" evidence="2">
    <location>
        <begin position="6"/>
        <end position="60"/>
    </location>
</feature>
<reference evidence="3" key="2">
    <citation type="submission" date="2020-01" db="EMBL/GenBank/DDBJ databases">
        <authorList>
            <consortium name="NCBI Pathogen Detection Project"/>
        </authorList>
    </citation>
    <scope>NUCLEOTIDE SEQUENCE</scope>
    <source>
        <strain evidence="3">OLC2673_Aeromonas</strain>
    </source>
</reference>
<evidence type="ECO:0000313" key="3">
    <source>
        <dbReference type="EMBL" id="HAT6342666.1"/>
    </source>
</evidence>
<dbReference type="EMBL" id="DACTUL010000002">
    <property type="protein sequence ID" value="HAT6342666.1"/>
    <property type="molecule type" value="Genomic_DNA"/>
</dbReference>
<dbReference type="SMART" id="SM00530">
    <property type="entry name" value="HTH_XRE"/>
    <property type="match status" value="1"/>
</dbReference>
<dbReference type="Gene3D" id="1.10.10.2910">
    <property type="match status" value="1"/>
</dbReference>
<protein>
    <submittedName>
        <fullName evidence="3">ImmA/IrrE family metallo-endopeptidase</fullName>
    </submittedName>
</protein>
<dbReference type="AlphaFoldDB" id="A0AAD3YIX5"/>
<dbReference type="InterPro" id="IPR010982">
    <property type="entry name" value="Lambda_DNA-bd_dom_sf"/>
</dbReference>
<comment type="similarity">
    <text evidence="1">Belongs to the short-chain fatty acyl-CoA assimilation regulator (ScfR) family.</text>
</comment>
<comment type="caution">
    <text evidence="3">The sequence shown here is derived from an EMBL/GenBank/DDBJ whole genome shotgun (WGS) entry which is preliminary data.</text>
</comment>
<dbReference type="PANTHER" id="PTHR43236">
    <property type="entry name" value="ANTITOXIN HIGA1"/>
    <property type="match status" value="1"/>
</dbReference>
<dbReference type="InterPro" id="IPR052345">
    <property type="entry name" value="Rad_response_metalloprotease"/>
</dbReference>
<dbReference type="Gene3D" id="1.10.260.40">
    <property type="entry name" value="lambda repressor-like DNA-binding domains"/>
    <property type="match status" value="1"/>
</dbReference>
<evidence type="ECO:0000256" key="1">
    <source>
        <dbReference type="ARBA" id="ARBA00007227"/>
    </source>
</evidence>
<dbReference type="GO" id="GO:0003677">
    <property type="term" value="F:DNA binding"/>
    <property type="evidence" value="ECO:0007669"/>
    <property type="project" value="InterPro"/>
</dbReference>
<sequence length="351" mass="39718">MIGERVRRARAAAGLSMQALGEKIGVSANMVKKYEHDQSMPSSAVLLKLAAALNVRTEFFFRPSVVTLANVEYRKRSTTPAKIIQQIEGDVLDQAERWKTLADLWPNFPIPPFSYNAPLPTIHDWDDIEAFAESVREHWQLGVNPIPNLIDLLETKGILVIVTKVEQGNKFDGLQAHIGNQPVIVVSAHWPGCRQRFTLAHELGHFLMHGKLPVDMDEEQACNRFAGAFLFPESEAIAHLGCPRRSLEPQELYLLKHEYGLSMAGCLYRAKDLGIITEARCKDLYLKYFVGQKWRAGEPGAPYPQEHTWLFQQLVYRAMSEEIISESKAAELLQMPLIKLRKSRIMQGEAM</sequence>
<reference evidence="3" key="1">
    <citation type="journal article" date="2018" name="Genome Biol.">
        <title>SKESA: strategic k-mer extension for scrupulous assemblies.</title>
        <authorList>
            <person name="Souvorov A."/>
            <person name="Agarwala R."/>
            <person name="Lipman D.J."/>
        </authorList>
    </citation>
    <scope>NUCLEOTIDE SEQUENCE</scope>
    <source>
        <strain evidence="3">OLC2673_Aeromonas</strain>
    </source>
</reference>
<dbReference type="CDD" id="cd00093">
    <property type="entry name" value="HTH_XRE"/>
    <property type="match status" value="1"/>
</dbReference>
<evidence type="ECO:0000259" key="2">
    <source>
        <dbReference type="PROSITE" id="PS50943"/>
    </source>
</evidence>
<proteinExistence type="inferred from homology"/>
<dbReference type="PROSITE" id="PS50943">
    <property type="entry name" value="HTH_CROC1"/>
    <property type="match status" value="1"/>
</dbReference>
<gene>
    <name evidence="3" type="ORF">JAJ28_000324</name>
</gene>
<evidence type="ECO:0000313" key="4">
    <source>
        <dbReference type="Proteomes" id="UP000859505"/>
    </source>
</evidence>
<dbReference type="InterPro" id="IPR010359">
    <property type="entry name" value="IrrE_HExxH"/>
</dbReference>
<dbReference type="Pfam" id="PF06114">
    <property type="entry name" value="Peptidase_M78"/>
    <property type="match status" value="1"/>
</dbReference>
<accession>A0AAD3YIX5</accession>
<dbReference type="Proteomes" id="UP000859505">
    <property type="component" value="Unassembled WGS sequence"/>
</dbReference>
<dbReference type="PANTHER" id="PTHR43236:SF1">
    <property type="entry name" value="BLL7220 PROTEIN"/>
    <property type="match status" value="1"/>
</dbReference>
<dbReference type="Pfam" id="PF01381">
    <property type="entry name" value="HTH_3"/>
    <property type="match status" value="1"/>
</dbReference>
<dbReference type="InterPro" id="IPR001387">
    <property type="entry name" value="Cro/C1-type_HTH"/>
</dbReference>
<organism evidence="3 4">
    <name type="scientific">Aeromonas hydrophila</name>
    <dbReference type="NCBI Taxonomy" id="644"/>
    <lineage>
        <taxon>Bacteria</taxon>
        <taxon>Pseudomonadati</taxon>
        <taxon>Pseudomonadota</taxon>
        <taxon>Gammaproteobacteria</taxon>
        <taxon>Aeromonadales</taxon>
        <taxon>Aeromonadaceae</taxon>
        <taxon>Aeromonas</taxon>
    </lineage>
</organism>
<name>A0AAD3YIX5_AERHY</name>
<dbReference type="SUPFAM" id="SSF47413">
    <property type="entry name" value="lambda repressor-like DNA-binding domains"/>
    <property type="match status" value="1"/>
</dbReference>